<dbReference type="Gene3D" id="3.10.180.10">
    <property type="entry name" value="2,3-Dihydroxybiphenyl 1,2-Dioxygenase, domain 1"/>
    <property type="match status" value="1"/>
</dbReference>
<dbReference type="InterPro" id="IPR029068">
    <property type="entry name" value="Glyas_Bleomycin-R_OHBP_Dase"/>
</dbReference>
<evidence type="ECO:0000313" key="1">
    <source>
        <dbReference type="EMBL" id="VAW92175.1"/>
    </source>
</evidence>
<reference evidence="1" key="1">
    <citation type="submission" date="2018-06" db="EMBL/GenBank/DDBJ databases">
        <authorList>
            <person name="Zhirakovskaya E."/>
        </authorList>
    </citation>
    <scope>NUCLEOTIDE SEQUENCE</scope>
</reference>
<accession>A0A3B0ZFL0</accession>
<dbReference type="EMBL" id="UOFS01000011">
    <property type="protein sequence ID" value="VAW92175.1"/>
    <property type="molecule type" value="Genomic_DNA"/>
</dbReference>
<sequence>MNYEIDHIFILVPKNAPQAQLLIDFGLQEGPSRIHHGQGTANRCFFFNNVMLELLWVYDENEAQNKATIATTLWSRWNQTLNSPQLTSSFGLCLRPSQTNVTAVPFKAWKYQPDLFPKGMFVYIADSVTQLDEPFIFFAPSGKRQDRYIKKNIRNHRNGLKELTSISLHEKKSVESDAYRALLNNNIISPNSSLNTGIELQFDNGNSGNVKDFNPDLPLVFRW</sequence>
<protein>
    <submittedName>
        <fullName evidence="1">Uncharacterized protein</fullName>
    </submittedName>
</protein>
<proteinExistence type="predicted"/>
<organism evidence="1">
    <name type="scientific">hydrothermal vent metagenome</name>
    <dbReference type="NCBI Taxonomy" id="652676"/>
    <lineage>
        <taxon>unclassified sequences</taxon>
        <taxon>metagenomes</taxon>
        <taxon>ecological metagenomes</taxon>
    </lineage>
</organism>
<dbReference type="AlphaFoldDB" id="A0A3B0ZFL0"/>
<name>A0A3B0ZFL0_9ZZZZ</name>
<gene>
    <name evidence="1" type="ORF">MNBD_GAMMA22-2393</name>
</gene>